<reference evidence="4 5" key="1">
    <citation type="submission" date="2016-11" db="EMBL/GenBank/DDBJ databases">
        <authorList>
            <person name="Jaros S."/>
            <person name="Januszkiewicz K."/>
            <person name="Wedrychowicz H."/>
        </authorList>
    </citation>
    <scope>NUCLEOTIDE SEQUENCE [LARGE SCALE GENOMIC DNA]</scope>
    <source>
        <strain evidence="4 5">DSM 10068</strain>
    </source>
</reference>
<evidence type="ECO:0000256" key="2">
    <source>
        <dbReference type="PIRSR" id="PIRSR006615-1"/>
    </source>
</evidence>
<dbReference type="STRING" id="1123282.SAMN02745823_01784"/>
<dbReference type="PRINTS" id="PR00998">
    <property type="entry name" value="CRBOXYPTASET"/>
</dbReference>
<dbReference type="InterPro" id="IPR001333">
    <property type="entry name" value="Peptidase_M32_Taq"/>
</dbReference>
<accession>A0A1M5XGE3</accession>
<dbReference type="PROSITE" id="PS52034">
    <property type="entry name" value="PEPTIDASE_M32"/>
    <property type="match status" value="1"/>
</dbReference>
<feature type="binding site" evidence="2">
    <location>
        <position position="269"/>
    </location>
    <ligand>
        <name>Zn(2+)</name>
        <dbReference type="ChEBI" id="CHEBI:29105"/>
        <note>catalytic</note>
    </ligand>
</feature>
<keyword evidence="1" id="KW-0378">Hydrolase</keyword>
<feature type="binding site" evidence="2">
    <location>
        <position position="265"/>
    </location>
    <ligand>
        <name>Zn(2+)</name>
        <dbReference type="ChEBI" id="CHEBI:29105"/>
        <note>catalytic</note>
    </ligand>
</feature>
<dbReference type="SUPFAM" id="SSF55486">
    <property type="entry name" value="Metalloproteases ('zincins'), catalytic domain"/>
    <property type="match status" value="1"/>
</dbReference>
<dbReference type="Pfam" id="PF02074">
    <property type="entry name" value="Peptidase_M32"/>
    <property type="match status" value="1"/>
</dbReference>
<sequence length="504" mass="57080">MELATALEELAALQKEYFAFQYAEGILYYDSVTGAPEGSTQGRGEAMAILSGRDFEILASPHVGALLDFLQTRQAELSELQNAQVRVIRREYDQISKVPKHEYTAYAALINEATAVWHRSKQENDYASFAPYIDRIVGTMIRFAGYYAPGKDAYDVWLDHHERGMTKEKLETFFGGLRRTIVPLLQRITDKGAQPDNGFLFREYPVEKQRALSDALMQVLTIDRRYCAIAETEHPFTTEFTKHDVRITTKYLPDNLAGAMYSTIHEGGHALYELHTGDELMYTFLGHGTSMGIHESQSRFFENMVGRSEAFVQAIYPKLSALFPAQLKDVDAHRFWLAVNRAEPSLIRTEADELTYSLHVMVRFEIEKKLFAGEIIAKDIPALWASLMKDYLGVDVPDDRRGALQDSHWSGGSFGYFPSYAVGSAYAAQFYAAMGRELDIEAAVRSGDLSPLARWLEQKIWRFGAAKEPDELLLSATGAPFDPKYYLSYLTDKFRRVYGLDGAW</sequence>
<proteinExistence type="inferred from homology"/>
<evidence type="ECO:0000256" key="3">
    <source>
        <dbReference type="PIRSR" id="PIRSR006615-2"/>
    </source>
</evidence>
<comment type="similarity">
    <text evidence="1">Belongs to the peptidase M32 family.</text>
</comment>
<dbReference type="CDD" id="cd06460">
    <property type="entry name" value="M32_Taq"/>
    <property type="match status" value="1"/>
</dbReference>
<comment type="cofactor">
    <cofactor evidence="2">
        <name>Zn(2+)</name>
        <dbReference type="ChEBI" id="CHEBI:29105"/>
    </cofactor>
    <text evidence="2">Binds 1 zinc ion per subunit.</text>
</comment>
<dbReference type="GO" id="GO:0046872">
    <property type="term" value="F:metal ion binding"/>
    <property type="evidence" value="ECO:0007669"/>
    <property type="project" value="UniProtKB-KW"/>
</dbReference>
<feature type="active site" description="Proton donor/acceptor" evidence="3">
    <location>
        <position position="266"/>
    </location>
</feature>
<gene>
    <name evidence="4" type="ORF">SAMN02745823_01784</name>
</gene>
<dbReference type="Proteomes" id="UP000183995">
    <property type="component" value="Unassembled WGS sequence"/>
</dbReference>
<dbReference type="GO" id="GO:0004181">
    <property type="term" value="F:metallocarboxypeptidase activity"/>
    <property type="evidence" value="ECO:0007669"/>
    <property type="project" value="UniProtKB-UniRule"/>
</dbReference>
<keyword evidence="1 4" id="KW-0121">Carboxypeptidase</keyword>
<dbReference type="AlphaFoldDB" id="A0A1M5XGE3"/>
<dbReference type="Gene3D" id="1.10.1370.30">
    <property type="match status" value="1"/>
</dbReference>
<dbReference type="PANTHER" id="PTHR34217:SF1">
    <property type="entry name" value="CARBOXYPEPTIDASE 1"/>
    <property type="match status" value="1"/>
</dbReference>
<comment type="catalytic activity">
    <reaction evidence="1">
        <text>Release of a C-terminal amino acid with broad specificity, except for -Pro.</text>
        <dbReference type="EC" id="3.4.17.19"/>
    </reaction>
</comment>
<dbReference type="PANTHER" id="PTHR34217">
    <property type="entry name" value="METAL-DEPENDENT CARBOXYPEPTIDASE"/>
    <property type="match status" value="1"/>
</dbReference>
<organism evidence="4 5">
    <name type="scientific">Sporobacter termitidis DSM 10068</name>
    <dbReference type="NCBI Taxonomy" id="1123282"/>
    <lineage>
        <taxon>Bacteria</taxon>
        <taxon>Bacillati</taxon>
        <taxon>Bacillota</taxon>
        <taxon>Clostridia</taxon>
        <taxon>Eubacteriales</taxon>
        <taxon>Oscillospiraceae</taxon>
        <taxon>Sporobacter</taxon>
    </lineage>
</organism>
<feature type="binding site" evidence="2">
    <location>
        <position position="295"/>
    </location>
    <ligand>
        <name>Zn(2+)</name>
        <dbReference type="ChEBI" id="CHEBI:29105"/>
        <note>catalytic</note>
    </ligand>
</feature>
<name>A0A1M5XGE3_9FIRM</name>
<dbReference type="OrthoDB" id="9772308at2"/>
<keyword evidence="1 2" id="KW-0479">Metal-binding</keyword>
<evidence type="ECO:0000313" key="4">
    <source>
        <dbReference type="EMBL" id="SHH98712.1"/>
    </source>
</evidence>
<dbReference type="EC" id="3.4.17.19" evidence="1"/>
<protein>
    <recommendedName>
        <fullName evidence="1">Metal-dependent carboxypeptidase</fullName>
        <ecNumber evidence="1">3.4.17.19</ecNumber>
    </recommendedName>
</protein>
<dbReference type="GO" id="GO:0006508">
    <property type="term" value="P:proteolysis"/>
    <property type="evidence" value="ECO:0007669"/>
    <property type="project" value="UniProtKB-UniRule"/>
</dbReference>
<keyword evidence="5" id="KW-1185">Reference proteome</keyword>
<dbReference type="RefSeq" id="WP_073077893.1">
    <property type="nucleotide sequence ID" value="NZ_FQXV01000005.1"/>
</dbReference>
<keyword evidence="1" id="KW-0482">Metalloprotease</keyword>
<keyword evidence="2" id="KW-0862">Zinc</keyword>
<evidence type="ECO:0000256" key="1">
    <source>
        <dbReference type="PIRNR" id="PIRNR006615"/>
    </source>
</evidence>
<keyword evidence="1" id="KW-0645">Protease</keyword>
<dbReference type="PIRSF" id="PIRSF006615">
    <property type="entry name" value="Zn_crbxpep_Taq"/>
    <property type="match status" value="1"/>
</dbReference>
<dbReference type="EMBL" id="FQXV01000005">
    <property type="protein sequence ID" value="SHH98712.1"/>
    <property type="molecule type" value="Genomic_DNA"/>
</dbReference>
<comment type="function">
    <text evidence="1">Broad specificity carboxypetidase that releases amino acids sequentially from the C-terminus, including neutral, aromatic, polar and basic residues.</text>
</comment>
<evidence type="ECO:0000313" key="5">
    <source>
        <dbReference type="Proteomes" id="UP000183995"/>
    </source>
</evidence>